<dbReference type="Pfam" id="PF22850">
    <property type="entry name" value="CATSPERD-E_C"/>
    <property type="match status" value="1"/>
</dbReference>
<dbReference type="InterPro" id="IPR053813">
    <property type="entry name" value="CATSPERD_beta-prop"/>
</dbReference>
<keyword evidence="22" id="KW-1185">Reference proteome</keyword>
<dbReference type="Pfam" id="PF15020">
    <property type="entry name" value="Beta-prop_CATSPERD"/>
    <property type="match status" value="1"/>
</dbReference>
<name>A0ABM1ENV8_PRICU</name>
<evidence type="ECO:0000256" key="8">
    <source>
        <dbReference type="ARBA" id="ARBA00022871"/>
    </source>
</evidence>
<proteinExistence type="inferred from homology"/>
<keyword evidence="10" id="KW-0969">Cilium</keyword>
<evidence type="ECO:0000256" key="6">
    <source>
        <dbReference type="ARBA" id="ARBA00022782"/>
    </source>
</evidence>
<feature type="domain" description="CATSPERD beta-propeller" evidence="20">
    <location>
        <begin position="10"/>
        <end position="311"/>
    </location>
</feature>
<evidence type="ECO:0000256" key="16">
    <source>
        <dbReference type="ARBA" id="ARBA00040129"/>
    </source>
</evidence>
<evidence type="ECO:0000256" key="5">
    <source>
        <dbReference type="ARBA" id="ARBA00022729"/>
    </source>
</evidence>
<evidence type="ECO:0000259" key="21">
    <source>
        <dbReference type="Pfam" id="PF22850"/>
    </source>
</evidence>
<evidence type="ECO:0000256" key="9">
    <source>
        <dbReference type="ARBA" id="ARBA00022989"/>
    </source>
</evidence>
<dbReference type="GeneID" id="106814115"/>
<sequence>MSFIHLVDLLYSGSYNLIKTSSCHQDNRAVYLDATNHSSVFVTTNFLRAPVTQLRIPTSCVSGSPHVTSVGFTGNSLVFTADGDVFVFDWNTNFYNSSGLTSAVDTITTRQCCNGQDWCKIIGGIVVAYNSDGAPHVFISVDGGLSFERSDVDVNAVRGAQVFSSINAIAVLTQDVDEDMAFLQVAYKGRAVVARGLSFSRASDRRPIVTALESNFGSILSSDGTSLLYSPNGGKTVSHVAIQGLVENSTASFKQILSNRFGEFVAVTEAGDMIYGREGLTTLAAKLTHNLSPTAVIAFPDKEGYLYILEPQTIGDGTVSFRTMQLSLVHSIGDVNDASCTSQAMLTDAKDEYNLDREESILIATSVVSSAWESVNLAMSISHPALLAVTSTPVTTSDEAPEITVGLLTANLVEKVESAAATGDTYGVSHVRFNTVPNSLRCSHSTQRVSHVTVGCPPLKHVRVRNAARKCGSLETGYRYEIAPHRYDPSFRQGAVTPNESLLVDYAFDTLGCPVMSHYKDVFQPEIDVYVGDKFVGPMLDEFVMYEVHGMYDYRYNTTVTQAGCLRASQTWLDVLQTEVDPGVAWTRRTHRSCFYAETGSLPQPDTKYEVLGGATAHASRNGIFWPKENGIYVFEAIGIDERYTFCNYRVRFAVQVYGMSHQAVVPDFTVSLSFMLVSTVCIIVSYFIILHNRQTAAKKQEEIKAMYQNHELDDLSLDYTTVAGSF</sequence>
<dbReference type="InterPro" id="IPR053814">
    <property type="entry name" value="CATSPERD/E_C"/>
</dbReference>
<organism evidence="22 23">
    <name type="scientific">Priapulus caudatus</name>
    <name type="common">Priapulid worm</name>
    <dbReference type="NCBI Taxonomy" id="37621"/>
    <lineage>
        <taxon>Eukaryota</taxon>
        <taxon>Metazoa</taxon>
        <taxon>Ecdysozoa</taxon>
        <taxon>Scalidophora</taxon>
        <taxon>Priapulida</taxon>
        <taxon>Priapulimorpha</taxon>
        <taxon>Priapulimorphida</taxon>
        <taxon>Priapulidae</taxon>
        <taxon>Priapulus</taxon>
    </lineage>
</organism>
<evidence type="ECO:0000256" key="7">
    <source>
        <dbReference type="ARBA" id="ARBA00022846"/>
    </source>
</evidence>
<evidence type="ECO:0000256" key="18">
    <source>
        <dbReference type="ARBA" id="ARBA00046028"/>
    </source>
</evidence>
<gene>
    <name evidence="23" type="primary">LOC106814115</name>
</gene>
<evidence type="ECO:0000256" key="12">
    <source>
        <dbReference type="ARBA" id="ARBA00023157"/>
    </source>
</evidence>
<comment type="similarity">
    <text evidence="1">Belongs to the CATSPERD family.</text>
</comment>
<keyword evidence="7" id="KW-0282">Flagellum</keyword>
<keyword evidence="12" id="KW-1015">Disulfide bond</keyword>
<dbReference type="PANTHER" id="PTHR33722:SF1">
    <property type="entry name" value="CATION CHANNEL SPERM-ASSOCIATED AUXILIARY SUBUNIT DELTA"/>
    <property type="match status" value="1"/>
</dbReference>
<keyword evidence="9 19" id="KW-1133">Transmembrane helix</keyword>
<evidence type="ECO:0000256" key="19">
    <source>
        <dbReference type="SAM" id="Phobius"/>
    </source>
</evidence>
<keyword evidence="11 19" id="KW-0472">Membrane</keyword>
<keyword evidence="14" id="KW-0966">Cell projection</keyword>
<reference evidence="23" key="1">
    <citation type="submission" date="2025-08" db="UniProtKB">
        <authorList>
            <consortium name="RefSeq"/>
        </authorList>
    </citation>
    <scope>IDENTIFICATION</scope>
</reference>
<feature type="domain" description="CATSPERD/E C-terminal" evidence="21">
    <location>
        <begin position="478"/>
        <end position="689"/>
    </location>
</feature>
<evidence type="ECO:0000256" key="14">
    <source>
        <dbReference type="ARBA" id="ARBA00023273"/>
    </source>
</evidence>
<comment type="subcellular location">
    <subcellularLocation>
        <location evidence="15">Cell projection</location>
        <location evidence="15">Cilium</location>
        <location evidence="15">Flagellum membrane</location>
        <topology evidence="15">Single-pass type I membrane protein</topology>
    </subcellularLocation>
</comment>
<dbReference type="RefSeq" id="XP_014673879.1">
    <property type="nucleotide sequence ID" value="XM_014818393.1"/>
</dbReference>
<dbReference type="InterPro" id="IPR028751">
    <property type="entry name" value="CATSPERD/E"/>
</dbReference>
<accession>A0ABM1ENV8</accession>
<dbReference type="Proteomes" id="UP000695022">
    <property type="component" value="Unplaced"/>
</dbReference>
<evidence type="ECO:0000256" key="1">
    <source>
        <dbReference type="ARBA" id="ARBA00010246"/>
    </source>
</evidence>
<evidence type="ECO:0000259" key="20">
    <source>
        <dbReference type="Pfam" id="PF15020"/>
    </source>
</evidence>
<keyword evidence="3" id="KW-1003">Cell membrane</keyword>
<evidence type="ECO:0000256" key="17">
    <source>
        <dbReference type="ARBA" id="ARBA00041424"/>
    </source>
</evidence>
<evidence type="ECO:0000256" key="10">
    <source>
        <dbReference type="ARBA" id="ARBA00023069"/>
    </source>
</evidence>
<dbReference type="PANTHER" id="PTHR33722">
    <property type="entry name" value="CATION CHANNEL SPERM-ASSOCIATED PROTEIN SUBUNIT DELTA-RELATED"/>
    <property type="match status" value="1"/>
</dbReference>
<feature type="transmembrane region" description="Helical" evidence="19">
    <location>
        <begin position="669"/>
        <end position="690"/>
    </location>
</feature>
<comment type="function">
    <text evidence="18">Auxiliary component of the CatSper complex, a complex involved in sperm cell hyperactivation. Sperm cell hyperactivation is needed for sperm motility which is essential late in the preparation of sperm for fertilization. Required for CATSPER1 stability before intraflagellar transport and/or incorporation of the CatSper complex channel into the flagellar membrane.</text>
</comment>
<evidence type="ECO:0000256" key="11">
    <source>
        <dbReference type="ARBA" id="ARBA00023136"/>
    </source>
</evidence>
<evidence type="ECO:0000256" key="3">
    <source>
        <dbReference type="ARBA" id="ARBA00022475"/>
    </source>
</evidence>
<evidence type="ECO:0000256" key="15">
    <source>
        <dbReference type="ARBA" id="ARBA00037793"/>
    </source>
</evidence>
<keyword evidence="6" id="KW-0221">Differentiation</keyword>
<evidence type="ECO:0000256" key="4">
    <source>
        <dbReference type="ARBA" id="ARBA00022692"/>
    </source>
</evidence>
<protein>
    <recommendedName>
        <fullName evidence="16">Cation channel sperm-associated auxiliary subunit delta</fullName>
    </recommendedName>
    <alternativeName>
        <fullName evidence="17">Transmembrane protein 146</fullName>
    </alternativeName>
</protein>
<evidence type="ECO:0000256" key="2">
    <source>
        <dbReference type="ARBA" id="ARBA00022473"/>
    </source>
</evidence>
<keyword evidence="5" id="KW-0732">Signal</keyword>
<evidence type="ECO:0000313" key="23">
    <source>
        <dbReference type="RefSeq" id="XP_014673879.1"/>
    </source>
</evidence>
<keyword evidence="8" id="KW-0744">Spermatogenesis</keyword>
<evidence type="ECO:0000256" key="13">
    <source>
        <dbReference type="ARBA" id="ARBA00023180"/>
    </source>
</evidence>
<keyword evidence="13" id="KW-0325">Glycoprotein</keyword>
<keyword evidence="4 19" id="KW-0812">Transmembrane</keyword>
<keyword evidence="2" id="KW-0217">Developmental protein</keyword>
<evidence type="ECO:0000313" key="22">
    <source>
        <dbReference type="Proteomes" id="UP000695022"/>
    </source>
</evidence>